<dbReference type="EMBL" id="WOCE01000013">
    <property type="protein sequence ID" value="KAE9601578.1"/>
    <property type="molecule type" value="Genomic_DNA"/>
</dbReference>
<comment type="similarity">
    <text evidence="1 2">Belongs to the TIFY/JAZ family.</text>
</comment>
<dbReference type="GO" id="GO:0031347">
    <property type="term" value="P:regulation of defense response"/>
    <property type="evidence" value="ECO:0007669"/>
    <property type="project" value="UniProtKB-UniRule"/>
</dbReference>
<dbReference type="Proteomes" id="UP000447434">
    <property type="component" value="Chromosome 13"/>
</dbReference>
<dbReference type="PROSITE" id="PS51320">
    <property type="entry name" value="TIFY"/>
    <property type="match status" value="1"/>
</dbReference>
<dbReference type="InterPro" id="IPR040390">
    <property type="entry name" value="TIFY/JAZ"/>
</dbReference>
<dbReference type="GO" id="GO:0005634">
    <property type="term" value="C:nucleus"/>
    <property type="evidence" value="ECO:0007669"/>
    <property type="project" value="UniProtKB-SubCell"/>
</dbReference>
<dbReference type="GO" id="GO:0009611">
    <property type="term" value="P:response to wounding"/>
    <property type="evidence" value="ECO:0007669"/>
    <property type="project" value="UniProtKB-UniRule"/>
</dbReference>
<keyword evidence="4" id="KW-1185">Reference proteome</keyword>
<organism evidence="3 4">
    <name type="scientific">Lupinus albus</name>
    <name type="common">White lupine</name>
    <name type="synonym">Lupinus termis</name>
    <dbReference type="NCBI Taxonomy" id="3870"/>
    <lineage>
        <taxon>Eukaryota</taxon>
        <taxon>Viridiplantae</taxon>
        <taxon>Streptophyta</taxon>
        <taxon>Embryophyta</taxon>
        <taxon>Tracheophyta</taxon>
        <taxon>Spermatophyta</taxon>
        <taxon>Magnoliopsida</taxon>
        <taxon>eudicotyledons</taxon>
        <taxon>Gunneridae</taxon>
        <taxon>Pentapetalae</taxon>
        <taxon>rosids</taxon>
        <taxon>fabids</taxon>
        <taxon>Fabales</taxon>
        <taxon>Fabaceae</taxon>
        <taxon>Papilionoideae</taxon>
        <taxon>50 kb inversion clade</taxon>
        <taxon>genistoids sensu lato</taxon>
        <taxon>core genistoids</taxon>
        <taxon>Genisteae</taxon>
        <taxon>Lupinus</taxon>
    </lineage>
</organism>
<keyword evidence="2" id="KW-0539">Nucleus</keyword>
<comment type="subcellular location">
    <subcellularLocation>
        <location evidence="2">Nucleus</location>
    </subcellularLocation>
</comment>
<dbReference type="Pfam" id="PF09425">
    <property type="entry name" value="Jas_motif"/>
    <property type="match status" value="1"/>
</dbReference>
<dbReference type="PANTHER" id="PTHR33077:SF133">
    <property type="entry name" value="PROTEIN TIFY"/>
    <property type="match status" value="1"/>
</dbReference>
<dbReference type="Pfam" id="PF06200">
    <property type="entry name" value="tify"/>
    <property type="match status" value="1"/>
</dbReference>
<dbReference type="AlphaFoldDB" id="A0A6A5NNF0"/>
<dbReference type="GO" id="GO:2000022">
    <property type="term" value="P:regulation of jasmonic acid mediated signaling pathway"/>
    <property type="evidence" value="ECO:0007669"/>
    <property type="project" value="UniProtKB-UniRule"/>
</dbReference>
<keyword evidence="2" id="KW-1184">Jasmonic acid signaling pathway</keyword>
<reference evidence="4" key="1">
    <citation type="journal article" date="2020" name="Nat. Commun.">
        <title>Genome sequence of the cluster root forming white lupin.</title>
        <authorList>
            <person name="Hufnagel B."/>
            <person name="Marques A."/>
            <person name="Soriano A."/>
            <person name="Marques L."/>
            <person name="Divol F."/>
            <person name="Doumas P."/>
            <person name="Sallet E."/>
            <person name="Mancinotti D."/>
            <person name="Carrere S."/>
            <person name="Marande W."/>
            <person name="Arribat S."/>
            <person name="Keller J."/>
            <person name="Huneau C."/>
            <person name="Blein T."/>
            <person name="Aime D."/>
            <person name="Laguerre M."/>
            <person name="Taylor J."/>
            <person name="Schubert V."/>
            <person name="Nelson M."/>
            <person name="Geu-Flores F."/>
            <person name="Crespi M."/>
            <person name="Gallardo-Guerrero K."/>
            <person name="Delaux P.-M."/>
            <person name="Salse J."/>
            <person name="Berges H."/>
            <person name="Guyot R."/>
            <person name="Gouzy J."/>
            <person name="Peret B."/>
        </authorList>
    </citation>
    <scope>NUCLEOTIDE SEQUENCE [LARGE SCALE GENOMIC DNA]</scope>
    <source>
        <strain evidence="4">cv. Amiga</strain>
    </source>
</reference>
<dbReference type="SMART" id="SM00979">
    <property type="entry name" value="TIFY"/>
    <property type="match status" value="1"/>
</dbReference>
<evidence type="ECO:0000256" key="1">
    <source>
        <dbReference type="ARBA" id="ARBA00008614"/>
    </source>
</evidence>
<dbReference type="PANTHER" id="PTHR33077">
    <property type="entry name" value="PROTEIN TIFY 4A-RELATED-RELATED"/>
    <property type="match status" value="1"/>
</dbReference>
<sequence>MSLTVSLFKNHNSINSNSQFLFPSSSLSFSINRFSLFLLKMSSSSEISAGSGQKPPEKFTFSQTCSLLSQYLKEKGTFGDLTLGMTCNTQTIGSSETSCLSAMDLFPTKENNLTTMDLLSPHIAYNSHSTKEVPTLVNTSAFKSVDKEPKTSQLTIFYGGQVIVYDDFPAEKAEEIMSFARKGISQNQKPSMIPSIIPANLIQDHPHLAPPTTPIVCDLPIARKASLHRFLEKRKDRIAAKAPYKASNAMAAPNKPADESMAWLGLAAKSTL</sequence>
<gene>
    <name evidence="3" type="ORF">Lalb_Chr13g0299341</name>
</gene>
<dbReference type="OrthoDB" id="1937734at2759"/>
<evidence type="ECO:0000256" key="2">
    <source>
        <dbReference type="RuleBase" id="RU369065"/>
    </source>
</evidence>
<comment type="domain">
    <text evidence="2">The jas domain is required for interaction with COI1.</text>
</comment>
<evidence type="ECO:0000313" key="4">
    <source>
        <dbReference type="Proteomes" id="UP000447434"/>
    </source>
</evidence>
<comment type="caution">
    <text evidence="3">The sequence shown here is derived from an EMBL/GenBank/DDBJ whole genome shotgun (WGS) entry which is preliminary data.</text>
</comment>
<dbReference type="InterPro" id="IPR010399">
    <property type="entry name" value="Tify_dom"/>
</dbReference>
<protein>
    <recommendedName>
        <fullName evidence="2">Protein TIFY</fullName>
    </recommendedName>
    <alternativeName>
        <fullName evidence="2">Jasmonate ZIM domain-containing protein</fullName>
    </alternativeName>
</protein>
<evidence type="ECO:0000313" key="3">
    <source>
        <dbReference type="EMBL" id="KAE9601578.1"/>
    </source>
</evidence>
<comment type="function">
    <text evidence="2">Repressor of jasmonate responses.</text>
</comment>
<proteinExistence type="inferred from homology"/>
<accession>A0A6A5NNF0</accession>
<dbReference type="InterPro" id="IPR018467">
    <property type="entry name" value="CCT_CS"/>
</dbReference>
<name>A0A6A5NNF0_LUPAL</name>